<dbReference type="PANTHER" id="PTHR31319">
    <property type="entry name" value="ZINC FINGER PROTEIN CONSTANS-LIKE 4"/>
    <property type="match status" value="1"/>
</dbReference>
<evidence type="ECO:0000313" key="6">
    <source>
        <dbReference type="Proteomes" id="UP001165160"/>
    </source>
</evidence>
<organism evidence="5 6">
    <name type="scientific">Triparma verrucosa</name>
    <dbReference type="NCBI Taxonomy" id="1606542"/>
    <lineage>
        <taxon>Eukaryota</taxon>
        <taxon>Sar</taxon>
        <taxon>Stramenopiles</taxon>
        <taxon>Ochrophyta</taxon>
        <taxon>Bolidophyceae</taxon>
        <taxon>Parmales</taxon>
        <taxon>Triparmaceae</taxon>
        <taxon>Triparma</taxon>
    </lineage>
</organism>
<evidence type="ECO:0000259" key="4">
    <source>
        <dbReference type="PROSITE" id="PS51017"/>
    </source>
</evidence>
<keyword evidence="6" id="KW-1185">Reference proteome</keyword>
<keyword evidence="2" id="KW-0539">Nucleus</keyword>
<evidence type="ECO:0000256" key="2">
    <source>
        <dbReference type="ARBA" id="ARBA00023242"/>
    </source>
</evidence>
<feature type="domain" description="CCT" evidence="4">
    <location>
        <begin position="182"/>
        <end position="224"/>
    </location>
</feature>
<dbReference type="Proteomes" id="UP001165160">
    <property type="component" value="Unassembled WGS sequence"/>
</dbReference>
<dbReference type="InterPro" id="IPR010402">
    <property type="entry name" value="CCT_domain"/>
</dbReference>
<protein>
    <recommendedName>
        <fullName evidence="4">CCT domain-containing protein</fullName>
    </recommendedName>
</protein>
<dbReference type="InterPro" id="IPR045281">
    <property type="entry name" value="CONSTANS-like"/>
</dbReference>
<comment type="caution">
    <text evidence="5">The sequence shown here is derived from an EMBL/GenBank/DDBJ whole genome shotgun (WGS) entry which is preliminary data.</text>
</comment>
<gene>
    <name evidence="5" type="ORF">TrVE_jg358</name>
</gene>
<dbReference type="Pfam" id="PF06203">
    <property type="entry name" value="CCT"/>
    <property type="match status" value="1"/>
</dbReference>
<dbReference type="AlphaFoldDB" id="A0A9W7FC84"/>
<comment type="subcellular location">
    <subcellularLocation>
        <location evidence="1">Nucleus</location>
    </subcellularLocation>
</comment>
<name>A0A9W7FC84_9STRA</name>
<proteinExistence type="predicted"/>
<evidence type="ECO:0000256" key="1">
    <source>
        <dbReference type="ARBA" id="ARBA00004123"/>
    </source>
</evidence>
<sequence>MKLRERPKNSKQRRQKKKPPKFSKPKAPIACGACLEIKPASDFSKNQTRRAISRCRDCIEWSMPIRGPFRSSHKILPCGLVVSAVYDGLPYDATIQRYSKIHAEYEVKFHVDGTMCFLPMKSITPKAIQALGSSLGGHPGQSLTTSGRPLMEDTGIIISPDIEYTPPPRPEGWVGAYSPQFRIVRIQRFLEKRECWVWTKKVMYDTRKNFADSRMRVKGKFVKKEDEVLMKELMILT</sequence>
<accession>A0A9W7FC84</accession>
<reference evidence="6" key="1">
    <citation type="journal article" date="2023" name="Commun. Biol.">
        <title>Genome analysis of Parmales, the sister group of diatoms, reveals the evolutionary specialization of diatoms from phago-mixotrophs to photoautotrophs.</title>
        <authorList>
            <person name="Ban H."/>
            <person name="Sato S."/>
            <person name="Yoshikawa S."/>
            <person name="Yamada K."/>
            <person name="Nakamura Y."/>
            <person name="Ichinomiya M."/>
            <person name="Sato N."/>
            <person name="Blanc-Mathieu R."/>
            <person name="Endo H."/>
            <person name="Kuwata A."/>
            <person name="Ogata H."/>
        </authorList>
    </citation>
    <scope>NUCLEOTIDE SEQUENCE [LARGE SCALE GENOMIC DNA]</scope>
    <source>
        <strain evidence="6">NIES 3699</strain>
    </source>
</reference>
<dbReference type="GO" id="GO:0005634">
    <property type="term" value="C:nucleus"/>
    <property type="evidence" value="ECO:0007669"/>
    <property type="project" value="UniProtKB-SubCell"/>
</dbReference>
<dbReference type="PROSITE" id="PS51017">
    <property type="entry name" value="CCT"/>
    <property type="match status" value="1"/>
</dbReference>
<feature type="compositionally biased region" description="Basic residues" evidence="3">
    <location>
        <begin position="9"/>
        <end position="24"/>
    </location>
</feature>
<feature type="region of interest" description="Disordered" evidence="3">
    <location>
        <begin position="1"/>
        <end position="26"/>
    </location>
</feature>
<dbReference type="EMBL" id="BRXX01000401">
    <property type="protein sequence ID" value="GMI09496.1"/>
    <property type="molecule type" value="Genomic_DNA"/>
</dbReference>
<dbReference type="PANTHER" id="PTHR31319:SF77">
    <property type="entry name" value="ZINC FINGER PROTEIN CONSTANS-LIKE 4"/>
    <property type="match status" value="1"/>
</dbReference>
<evidence type="ECO:0000313" key="5">
    <source>
        <dbReference type="EMBL" id="GMI09496.1"/>
    </source>
</evidence>
<evidence type="ECO:0000256" key="3">
    <source>
        <dbReference type="SAM" id="MobiDB-lite"/>
    </source>
</evidence>